<dbReference type="Proteomes" id="UP000050421">
    <property type="component" value="Unassembled WGS sequence"/>
</dbReference>
<gene>
    <name evidence="2" type="ORF">HLUCCX10_14085</name>
</gene>
<proteinExistence type="predicted"/>
<accession>A0A0P7XZ22</accession>
<sequence length="245" mass="27916">MNANQLKEILSRANNLEKSDVLLLKKMQENFPFFQLPHALIARYEFQKESQNSENTLGWAAITSPDRIWLRQLIHQKPTVQSESKDEDLLPENLTKPAEGANQTAKLVQLEKGLKSNGPTPEEKPKPKRRKASGDDLIESIKKKEKKQIVDAKKKEQIDLIKAFSKKDIKMATIKEIEANQNKENLAESSTQIKDELITESFAKLLAKQGKNQKAVEIYEKLSLKFPEKSAYFANLIQNLTNTDS</sequence>
<evidence type="ECO:0000313" key="3">
    <source>
        <dbReference type="Proteomes" id="UP000050421"/>
    </source>
</evidence>
<comment type="caution">
    <text evidence="2">The sequence shown here is derived from an EMBL/GenBank/DDBJ whole genome shotgun (WGS) entry which is preliminary data.</text>
</comment>
<feature type="region of interest" description="Disordered" evidence="1">
    <location>
        <begin position="80"/>
        <end position="138"/>
    </location>
</feature>
<name>A0A0P7XZ22_9BACT</name>
<dbReference type="OrthoDB" id="594666at2"/>
<evidence type="ECO:0000256" key="1">
    <source>
        <dbReference type="SAM" id="MobiDB-lite"/>
    </source>
</evidence>
<dbReference type="PATRIC" id="fig|1305737.6.peg.3529"/>
<dbReference type="AlphaFoldDB" id="A0A0P7XZ22"/>
<dbReference type="EMBL" id="LJXT01000105">
    <property type="protein sequence ID" value="KPQ13070.1"/>
    <property type="molecule type" value="Genomic_DNA"/>
</dbReference>
<evidence type="ECO:0000313" key="2">
    <source>
        <dbReference type="EMBL" id="KPQ13070.1"/>
    </source>
</evidence>
<dbReference type="STRING" id="1305737.GCA_000526355_00063"/>
<organism evidence="2 3">
    <name type="scientific">Algoriphagus marincola HL-49</name>
    <dbReference type="NCBI Taxonomy" id="1305737"/>
    <lineage>
        <taxon>Bacteria</taxon>
        <taxon>Pseudomonadati</taxon>
        <taxon>Bacteroidota</taxon>
        <taxon>Cytophagia</taxon>
        <taxon>Cytophagales</taxon>
        <taxon>Cyclobacteriaceae</taxon>
        <taxon>Algoriphagus</taxon>
    </lineage>
</organism>
<dbReference type="eggNOG" id="ENOG50336UI">
    <property type="taxonomic scope" value="Bacteria"/>
</dbReference>
<protein>
    <recommendedName>
        <fullName evidence="4">Tetratricopeptide repeat</fullName>
    </recommendedName>
</protein>
<evidence type="ECO:0008006" key="4">
    <source>
        <dbReference type="Google" id="ProtNLM"/>
    </source>
</evidence>
<reference evidence="2 3" key="1">
    <citation type="submission" date="2015-09" db="EMBL/GenBank/DDBJ databases">
        <title>Identification and resolution of microdiversity through metagenomic sequencing of parallel consortia.</title>
        <authorList>
            <person name="Nelson W.C."/>
            <person name="Romine M.F."/>
            <person name="Lindemann S.R."/>
        </authorList>
    </citation>
    <scope>NUCLEOTIDE SEQUENCE [LARGE SCALE GENOMIC DNA]</scope>
    <source>
        <strain evidence="2">HL-49</strain>
    </source>
</reference>